<reference evidence="2 3" key="1">
    <citation type="submission" date="2019-07" db="EMBL/GenBank/DDBJ databases">
        <title>The First High-Quality Draft Genome Sequence of the Causal Agent of the Current Panama Disease Epidemic.</title>
        <authorList>
            <person name="Warmington R.J."/>
            <person name="Kay W."/>
            <person name="Jeffries A."/>
            <person name="Bebber D."/>
            <person name="Moore K."/>
            <person name="Studholme D.J."/>
        </authorList>
    </citation>
    <scope>NUCLEOTIDE SEQUENCE [LARGE SCALE GENOMIC DNA]</scope>
    <source>
        <strain evidence="2 3">TR4</strain>
    </source>
</reference>
<name>A0A5C6SBZ4_FUSOC</name>
<keyword evidence="1" id="KW-0732">Signal</keyword>
<dbReference type="Proteomes" id="UP000321331">
    <property type="component" value="Unassembled WGS sequence"/>
</dbReference>
<evidence type="ECO:0000256" key="1">
    <source>
        <dbReference type="SAM" id="SignalP"/>
    </source>
</evidence>
<proteinExistence type="predicted"/>
<evidence type="ECO:0000313" key="3">
    <source>
        <dbReference type="Proteomes" id="UP000321331"/>
    </source>
</evidence>
<feature type="signal peptide" evidence="1">
    <location>
        <begin position="1"/>
        <end position="21"/>
    </location>
</feature>
<organism evidence="2 3">
    <name type="scientific">Fusarium oxysporum f. sp. cubense</name>
    <dbReference type="NCBI Taxonomy" id="61366"/>
    <lineage>
        <taxon>Eukaryota</taxon>
        <taxon>Fungi</taxon>
        <taxon>Dikarya</taxon>
        <taxon>Ascomycota</taxon>
        <taxon>Pezizomycotina</taxon>
        <taxon>Sordariomycetes</taxon>
        <taxon>Hypocreomycetidae</taxon>
        <taxon>Hypocreales</taxon>
        <taxon>Nectriaceae</taxon>
        <taxon>Fusarium</taxon>
        <taxon>Fusarium oxysporum species complex</taxon>
    </lineage>
</organism>
<evidence type="ECO:0000313" key="2">
    <source>
        <dbReference type="EMBL" id="TXB95537.1"/>
    </source>
</evidence>
<evidence type="ECO:0008006" key="4">
    <source>
        <dbReference type="Google" id="ProtNLM"/>
    </source>
</evidence>
<dbReference type="AlphaFoldDB" id="A0A5C6SBZ4"/>
<comment type="caution">
    <text evidence="2">The sequence shown here is derived from an EMBL/GenBank/DDBJ whole genome shotgun (WGS) entry which is preliminary data.</text>
</comment>
<accession>A0A5C6SBZ4</accession>
<protein>
    <recommendedName>
        <fullName evidence="4">Fungal N-terminal domain-containing protein</fullName>
    </recommendedName>
</protein>
<feature type="chain" id="PRO_5022807873" description="Fungal N-terminal domain-containing protein" evidence="1">
    <location>
        <begin position="22"/>
        <end position="125"/>
    </location>
</feature>
<dbReference type="EMBL" id="VMNF01000015">
    <property type="protein sequence ID" value="TXB95537.1"/>
    <property type="molecule type" value="Genomic_DNA"/>
</dbReference>
<sequence length="125" mass="13812">MATGLEVLGAVSAVCALVSFARETISVCKRVYNGESTANEDLKKHAEQMSEAIAWVQTRCMGIRELFREGARLTREFATKLVSCHDMEKFDLESAIASVSGKGLRVICPLCHWTSEDIFPRALDT</sequence>
<gene>
    <name evidence="2" type="ORF">FocTR4_00016639</name>
</gene>